<dbReference type="GO" id="GO:0005634">
    <property type="term" value="C:nucleus"/>
    <property type="evidence" value="ECO:0007669"/>
    <property type="project" value="UniProtKB-SubCell"/>
</dbReference>
<comment type="caution">
    <text evidence="8">The sequence shown here is derived from an EMBL/GenBank/DDBJ whole genome shotgun (WGS) entry which is preliminary data.</text>
</comment>
<dbReference type="PROSITE" id="PS51203">
    <property type="entry name" value="CS"/>
    <property type="match status" value="1"/>
</dbReference>
<dbReference type="PANTHER" id="PTHR21664">
    <property type="entry name" value="CHRONIC MYELOGENOUS LEUKEMIA TUMOR ANTIGEN 66"/>
    <property type="match status" value="1"/>
</dbReference>
<dbReference type="Proteomes" id="UP000187283">
    <property type="component" value="Unassembled WGS sequence"/>
</dbReference>
<reference evidence="8 9" key="1">
    <citation type="submission" date="2017-01" db="EMBL/GenBank/DDBJ databases">
        <authorList>
            <person name="Mah S.A."/>
            <person name="Swanson W.J."/>
            <person name="Moy G.W."/>
            <person name="Vacquier V.D."/>
        </authorList>
    </citation>
    <scope>NUCLEOTIDE SEQUENCE [LARGE SCALE GENOMIC DNA]</scope>
    <source>
        <strain evidence="8 9">GSMNP</strain>
    </source>
</reference>
<feature type="region of interest" description="Disordered" evidence="6">
    <location>
        <begin position="468"/>
        <end position="530"/>
    </location>
</feature>
<dbReference type="Gene3D" id="2.60.40.790">
    <property type="match status" value="1"/>
</dbReference>
<comment type="subcellular location">
    <subcellularLocation>
        <location evidence="2">Cytoplasm</location>
    </subcellularLocation>
    <subcellularLocation>
        <location evidence="1">Nucleus</location>
    </subcellularLocation>
</comment>
<evidence type="ECO:0000256" key="6">
    <source>
        <dbReference type="SAM" id="MobiDB-lite"/>
    </source>
</evidence>
<dbReference type="PANTHER" id="PTHR21664:SF1">
    <property type="entry name" value="NUDC DOMAIN-CONTAINING PROTEIN 1"/>
    <property type="match status" value="1"/>
</dbReference>
<keyword evidence="5" id="KW-0539">Nucleus</keyword>
<evidence type="ECO:0000313" key="8">
    <source>
        <dbReference type="EMBL" id="OMJ14672.1"/>
    </source>
</evidence>
<dbReference type="OrthoDB" id="5599332at2759"/>
<feature type="compositionally biased region" description="Low complexity" evidence="6">
    <location>
        <begin position="519"/>
        <end position="529"/>
    </location>
</feature>
<keyword evidence="9" id="KW-1185">Reference proteome</keyword>
<dbReference type="InterPro" id="IPR037895">
    <property type="entry name" value="NUDCD1"/>
</dbReference>
<dbReference type="InterPro" id="IPR007052">
    <property type="entry name" value="CS_dom"/>
</dbReference>
<evidence type="ECO:0000256" key="5">
    <source>
        <dbReference type="ARBA" id="ARBA00023242"/>
    </source>
</evidence>
<feature type="compositionally biased region" description="Polar residues" evidence="6">
    <location>
        <begin position="508"/>
        <end position="518"/>
    </location>
</feature>
<keyword evidence="4" id="KW-0963">Cytoplasm</keyword>
<proteinExistence type="predicted"/>
<dbReference type="InterPro" id="IPR008978">
    <property type="entry name" value="HSP20-like_chaperone"/>
</dbReference>
<sequence>MNNCEFEELAKIPLPSDIYPDYKSLKHTIKNLIYLSQDSMLAFDGYKTVYILGYRNSKWEFIFSLKLDSLNEYLPLALSTGSASEDTDKSVLYNKESEAFGASTLQQFETSFLVLDAILVNSKIHLLICVLYQHIGVETENIGAKIKVLDTGNKRNKVTDQSLHTLVYNTFIEFSYKESNEHRPNQVTPGMSDDFMFGKRLQLEVLEILRCSSIPKYHFYNSDKANYTLIMEKMPSVVFTKYQNGIKKESSNDVDMDGEPGYTFSPLLSYSWRQNKMQVFVNIKISEGIDMSKLRVELQDGDIKILSETPTESISAEKEGIYKNQETGSNTRNEYPSSGSILVDCKLYTEIDSSSSSCVVNPEHFEVNVVLEKIPGGESNGGVITKRWPHVFEHDDNVLETIDSKEMEYISAAMKKFTTDIDCVNCTKSSVVDKGGKGGADGSNITDCSCNRGSSLLVADTSRKHALSPEADVGAMTYSDGDEVMDGNKNNSGEDNAENRRLKHVKGNSDNVSSSNKSQQQQQQQQQEQMNPVIQHQILGEYDEFTDGNQESRQLFVYVFTAGQLSDSTDWSGGVDVISMDGMELLCASFVVGSEFKGSSESKSIFGRAVEAAGGASVGKIGAEGVDLGHFVVKNDVDGLVFRLSERGLGMAATLSGGGAGIESGYKSNKPSEMFNENQGGSVMGANVVSNEHVSTFNAIGFVLASKTESRFVYVDELNRYVVVAESLKRVFVYRQSNGVTANSAVQNVLELPIPYTSDSNSSSSSESGGVDILGILPMSGGSELGILSSSCVYIYKVI</sequence>
<evidence type="ECO:0000256" key="2">
    <source>
        <dbReference type="ARBA" id="ARBA00004496"/>
    </source>
</evidence>
<dbReference type="GO" id="GO:0005737">
    <property type="term" value="C:cytoplasm"/>
    <property type="evidence" value="ECO:0007669"/>
    <property type="project" value="UniProtKB-SubCell"/>
</dbReference>
<dbReference type="Pfam" id="PF04969">
    <property type="entry name" value="CS"/>
    <property type="match status" value="1"/>
</dbReference>
<evidence type="ECO:0000259" key="7">
    <source>
        <dbReference type="PROSITE" id="PS51203"/>
    </source>
</evidence>
<accession>A0A1R1XJ50</accession>
<feature type="domain" description="CS" evidence="7">
    <location>
        <begin position="265"/>
        <end position="392"/>
    </location>
</feature>
<dbReference type="AlphaFoldDB" id="A0A1R1XJ50"/>
<dbReference type="EMBL" id="LSSN01002968">
    <property type="protein sequence ID" value="OMJ14672.1"/>
    <property type="molecule type" value="Genomic_DNA"/>
</dbReference>
<evidence type="ECO:0000256" key="3">
    <source>
        <dbReference type="ARBA" id="ARBA00018915"/>
    </source>
</evidence>
<evidence type="ECO:0000256" key="4">
    <source>
        <dbReference type="ARBA" id="ARBA00022490"/>
    </source>
</evidence>
<dbReference type="STRING" id="133412.A0A1R1XJ50"/>
<name>A0A1R1XJ50_9FUNG</name>
<evidence type="ECO:0000313" key="9">
    <source>
        <dbReference type="Proteomes" id="UP000187283"/>
    </source>
</evidence>
<dbReference type="SUPFAM" id="SSF49764">
    <property type="entry name" value="HSP20-like chaperones"/>
    <property type="match status" value="1"/>
</dbReference>
<protein>
    <recommendedName>
        <fullName evidence="3">NudC domain-containing protein 1</fullName>
    </recommendedName>
</protein>
<gene>
    <name evidence="8" type="ORF">AYI70_g7738</name>
</gene>
<organism evidence="8 9">
    <name type="scientific">Smittium culicis</name>
    <dbReference type="NCBI Taxonomy" id="133412"/>
    <lineage>
        <taxon>Eukaryota</taxon>
        <taxon>Fungi</taxon>
        <taxon>Fungi incertae sedis</taxon>
        <taxon>Zoopagomycota</taxon>
        <taxon>Kickxellomycotina</taxon>
        <taxon>Harpellomycetes</taxon>
        <taxon>Harpellales</taxon>
        <taxon>Legeriomycetaceae</taxon>
        <taxon>Smittium</taxon>
    </lineage>
</organism>
<evidence type="ECO:0000256" key="1">
    <source>
        <dbReference type="ARBA" id="ARBA00004123"/>
    </source>
</evidence>